<gene>
    <name evidence="2" type="ORF">J3495_08395</name>
</gene>
<feature type="transmembrane region" description="Helical" evidence="1">
    <location>
        <begin position="117"/>
        <end position="139"/>
    </location>
</feature>
<evidence type="ECO:0000256" key="1">
    <source>
        <dbReference type="SAM" id="Phobius"/>
    </source>
</evidence>
<keyword evidence="3" id="KW-1185">Reference proteome</keyword>
<organism evidence="2 3">
    <name type="scientific">Flavobacterium geliluteum</name>
    <dbReference type="NCBI Taxonomy" id="2816120"/>
    <lineage>
        <taxon>Bacteria</taxon>
        <taxon>Pseudomonadati</taxon>
        <taxon>Bacteroidota</taxon>
        <taxon>Flavobacteriia</taxon>
        <taxon>Flavobacteriales</taxon>
        <taxon>Flavobacteriaceae</taxon>
        <taxon>Flavobacterium</taxon>
    </lineage>
</organism>
<sequence length="197" mass="23329">MDNNTDFKDLWKKQKVNQPNIEELLLKIKQFKKAGLKSFWITNVLLIATSVFIGLVWYYYQPQFISTKIGIVVTILSMIIYLSVYSKLLSSFKTIDSDKSNQEYLLKLIEIKKKQHFLQSTMMNLYFIMLTIGIGLYMYEYAVRMTAFWAIFAYGITLLWFAFNWFYIRPKQIKKQEQKIDGLIAKFEAVNEQLTSN</sequence>
<keyword evidence="1" id="KW-1133">Transmembrane helix</keyword>
<feature type="transmembrane region" description="Helical" evidence="1">
    <location>
        <begin position="65"/>
        <end position="84"/>
    </location>
</feature>
<proteinExistence type="predicted"/>
<name>A0A940XE43_9FLAO</name>
<feature type="transmembrane region" description="Helical" evidence="1">
    <location>
        <begin position="145"/>
        <end position="168"/>
    </location>
</feature>
<protein>
    <submittedName>
        <fullName evidence="2">Uncharacterized protein</fullName>
    </submittedName>
</protein>
<dbReference type="Proteomes" id="UP000675047">
    <property type="component" value="Unassembled WGS sequence"/>
</dbReference>
<dbReference type="EMBL" id="JAGFBV010000011">
    <property type="protein sequence ID" value="MBP4138110.1"/>
    <property type="molecule type" value="Genomic_DNA"/>
</dbReference>
<keyword evidence="1" id="KW-0812">Transmembrane</keyword>
<evidence type="ECO:0000313" key="2">
    <source>
        <dbReference type="EMBL" id="MBP4138110.1"/>
    </source>
</evidence>
<dbReference type="AlphaFoldDB" id="A0A940XE43"/>
<dbReference type="RefSeq" id="WP_210666113.1">
    <property type="nucleotide sequence ID" value="NZ_JAGFBV010000011.1"/>
</dbReference>
<accession>A0A940XE43</accession>
<reference evidence="2 3" key="1">
    <citation type="submission" date="2021-03" db="EMBL/GenBank/DDBJ databases">
        <title>Flavobacterium Flabelliformis Sp. Nov. And Flavobacterium Geliluteum Sp. Nov., Two Novel Multidrug Resistant Psychrophilic Species Isolated From Antarctica.</title>
        <authorList>
            <person name="Kralova S."/>
            <person name="Busse H.J."/>
            <person name="Bezdicek M."/>
            <person name="Nykrynova M."/>
            <person name="Kroupova E."/>
            <person name="Krsek D."/>
            <person name="Sedlacek I."/>
        </authorList>
    </citation>
    <scope>NUCLEOTIDE SEQUENCE [LARGE SCALE GENOMIC DNA]</scope>
    <source>
        <strain evidence="2 3">P7388</strain>
    </source>
</reference>
<feature type="transmembrane region" description="Helical" evidence="1">
    <location>
        <begin position="39"/>
        <end position="59"/>
    </location>
</feature>
<comment type="caution">
    <text evidence="2">The sequence shown here is derived from an EMBL/GenBank/DDBJ whole genome shotgun (WGS) entry which is preliminary data.</text>
</comment>
<keyword evidence="1" id="KW-0472">Membrane</keyword>
<evidence type="ECO:0000313" key="3">
    <source>
        <dbReference type="Proteomes" id="UP000675047"/>
    </source>
</evidence>